<dbReference type="RefSeq" id="WP_148077068.1">
    <property type="nucleotide sequence ID" value="NZ_RKHO01000001.1"/>
</dbReference>
<gene>
    <name evidence="2" type="ORF">EDD33_2434</name>
</gene>
<feature type="compositionally biased region" description="Basic and acidic residues" evidence="1">
    <location>
        <begin position="1"/>
        <end position="15"/>
    </location>
</feature>
<name>A0A3N2CWJ7_9ACTN</name>
<organism evidence="2 3">
    <name type="scientific">Nocardioides aurantiacus</name>
    <dbReference type="NCBI Taxonomy" id="86796"/>
    <lineage>
        <taxon>Bacteria</taxon>
        <taxon>Bacillati</taxon>
        <taxon>Actinomycetota</taxon>
        <taxon>Actinomycetes</taxon>
        <taxon>Propionibacteriales</taxon>
        <taxon>Nocardioidaceae</taxon>
        <taxon>Nocardioides</taxon>
    </lineage>
</organism>
<dbReference type="Proteomes" id="UP000281738">
    <property type="component" value="Unassembled WGS sequence"/>
</dbReference>
<evidence type="ECO:0000313" key="2">
    <source>
        <dbReference type="EMBL" id="ROR91564.1"/>
    </source>
</evidence>
<evidence type="ECO:0000313" key="3">
    <source>
        <dbReference type="Proteomes" id="UP000281738"/>
    </source>
</evidence>
<dbReference type="AlphaFoldDB" id="A0A3N2CWJ7"/>
<accession>A0A3N2CWJ7</accession>
<proteinExistence type="predicted"/>
<dbReference type="EMBL" id="RKHO01000001">
    <property type="protein sequence ID" value="ROR91564.1"/>
    <property type="molecule type" value="Genomic_DNA"/>
</dbReference>
<feature type="compositionally biased region" description="Low complexity" evidence="1">
    <location>
        <begin position="19"/>
        <end position="61"/>
    </location>
</feature>
<protein>
    <submittedName>
        <fullName evidence="2">Uncharacterized protein</fullName>
    </submittedName>
</protein>
<sequence>MSKMDNLRAMREARYEQNAARAGTRPAARRATPPVAPPEAAAPRASRAAKAASAAQPPAEGAAEELCGHRNMSGRTCTREAGHAAKSHRYS</sequence>
<reference evidence="2 3" key="1">
    <citation type="submission" date="2018-11" db="EMBL/GenBank/DDBJ databases">
        <title>Sequencing the genomes of 1000 actinobacteria strains.</title>
        <authorList>
            <person name="Klenk H.-P."/>
        </authorList>
    </citation>
    <scope>NUCLEOTIDE SEQUENCE [LARGE SCALE GENOMIC DNA]</scope>
    <source>
        <strain evidence="2 3">DSM 12652</strain>
    </source>
</reference>
<feature type="region of interest" description="Disordered" evidence="1">
    <location>
        <begin position="1"/>
        <end position="67"/>
    </location>
</feature>
<comment type="caution">
    <text evidence="2">The sequence shown here is derived from an EMBL/GenBank/DDBJ whole genome shotgun (WGS) entry which is preliminary data.</text>
</comment>
<keyword evidence="3" id="KW-1185">Reference proteome</keyword>
<evidence type="ECO:0000256" key="1">
    <source>
        <dbReference type="SAM" id="MobiDB-lite"/>
    </source>
</evidence>